<name>G9AA70_SINF1</name>
<comment type="catalytic activity">
    <reaction evidence="5">
        <text>glycyl-tRNA(Gly) + acetyl-CoA = N-acetylglycyl-tRNA(Gly) + CoA + H(+)</text>
        <dbReference type="Rhea" id="RHEA:81867"/>
        <dbReference type="Rhea" id="RHEA-COMP:9683"/>
        <dbReference type="Rhea" id="RHEA-COMP:19766"/>
        <dbReference type="ChEBI" id="CHEBI:15378"/>
        <dbReference type="ChEBI" id="CHEBI:57287"/>
        <dbReference type="ChEBI" id="CHEBI:57288"/>
        <dbReference type="ChEBI" id="CHEBI:78522"/>
        <dbReference type="ChEBI" id="CHEBI:232036"/>
    </reaction>
</comment>
<protein>
    <recommendedName>
        <fullName evidence="6">N-acetyltransferase domain-containing protein</fullName>
    </recommendedName>
</protein>
<dbReference type="SUPFAM" id="SSF55729">
    <property type="entry name" value="Acyl-CoA N-acyltransferases (Nat)"/>
    <property type="match status" value="1"/>
</dbReference>
<evidence type="ECO:0000256" key="3">
    <source>
        <dbReference type="ARBA" id="ARBA00022679"/>
    </source>
</evidence>
<dbReference type="STRING" id="1117943.SFHH103_00157"/>
<dbReference type="InterPro" id="IPR016181">
    <property type="entry name" value="Acyl_CoA_acyltransferase"/>
</dbReference>
<keyword evidence="3" id="KW-0808">Transferase</keyword>
<dbReference type="RefSeq" id="WP_014327187.1">
    <property type="nucleotide sequence ID" value="NC_016812.1"/>
</dbReference>
<evidence type="ECO:0000259" key="6">
    <source>
        <dbReference type="PROSITE" id="PS51186"/>
    </source>
</evidence>
<feature type="domain" description="N-acetyltransferase" evidence="6">
    <location>
        <begin position="13"/>
        <end position="172"/>
    </location>
</feature>
<evidence type="ECO:0000313" key="8">
    <source>
        <dbReference type="Proteomes" id="UP000007735"/>
    </source>
</evidence>
<dbReference type="eggNOG" id="COG0456">
    <property type="taxonomic scope" value="Bacteria"/>
</dbReference>
<dbReference type="HOGENOM" id="CLU_101288_3_1_5"/>
<dbReference type="PROSITE" id="PS51186">
    <property type="entry name" value="GNAT"/>
    <property type="match status" value="1"/>
</dbReference>
<dbReference type="GeneID" id="48971658"/>
<dbReference type="KEGG" id="sfh:SFHH103_00157"/>
<keyword evidence="2" id="KW-1277">Toxin-antitoxin system</keyword>
<evidence type="ECO:0000256" key="4">
    <source>
        <dbReference type="ARBA" id="ARBA00023315"/>
    </source>
</evidence>
<sequence>MTAAGSSLDLDRIEISPLPSKESISRFNCGEREIDAWTAKKASKWHEQNRTKVFIAHDEGSSVARGFYCLSFSTEEGSKLTSHDHRNIWSGGVPLIYLTYLAVQRNCQRCGLGKLLLIDSLKRAHEVSRHVAFYGVGLRSLNEKTTKLYEKFGFGIAAGEGSAHPLMILPIWTVNDLFEA</sequence>
<keyword evidence="4" id="KW-0012">Acyltransferase</keyword>
<evidence type="ECO:0000256" key="2">
    <source>
        <dbReference type="ARBA" id="ARBA00022649"/>
    </source>
</evidence>
<dbReference type="EMBL" id="HE616890">
    <property type="protein sequence ID" value="CCE94661.1"/>
    <property type="molecule type" value="Genomic_DNA"/>
</dbReference>
<evidence type="ECO:0000313" key="7">
    <source>
        <dbReference type="EMBL" id="CCE94661.1"/>
    </source>
</evidence>
<gene>
    <name evidence="7" type="ordered locus">SFHH103_00157</name>
</gene>
<accession>G9AA70</accession>
<dbReference type="Proteomes" id="UP000007735">
    <property type="component" value="Chromosome"/>
</dbReference>
<dbReference type="GO" id="GO:0016747">
    <property type="term" value="F:acyltransferase activity, transferring groups other than amino-acyl groups"/>
    <property type="evidence" value="ECO:0007669"/>
    <property type="project" value="InterPro"/>
</dbReference>
<evidence type="ECO:0000256" key="5">
    <source>
        <dbReference type="ARBA" id="ARBA00049880"/>
    </source>
</evidence>
<dbReference type="PANTHER" id="PTHR36449:SF1">
    <property type="entry name" value="ACETYLTRANSFERASE"/>
    <property type="match status" value="1"/>
</dbReference>
<organism evidence="7 8">
    <name type="scientific">Sinorhizobium fredii (strain HH103)</name>
    <dbReference type="NCBI Taxonomy" id="1117943"/>
    <lineage>
        <taxon>Bacteria</taxon>
        <taxon>Pseudomonadati</taxon>
        <taxon>Pseudomonadota</taxon>
        <taxon>Alphaproteobacteria</taxon>
        <taxon>Hyphomicrobiales</taxon>
        <taxon>Rhizobiaceae</taxon>
        <taxon>Sinorhizobium/Ensifer group</taxon>
        <taxon>Sinorhizobium</taxon>
    </lineage>
</organism>
<dbReference type="InterPro" id="IPR000182">
    <property type="entry name" value="GNAT_dom"/>
</dbReference>
<dbReference type="Pfam" id="PF13508">
    <property type="entry name" value="Acetyltransf_7"/>
    <property type="match status" value="1"/>
</dbReference>
<dbReference type="PANTHER" id="PTHR36449">
    <property type="entry name" value="ACETYLTRANSFERASE-RELATED"/>
    <property type="match status" value="1"/>
</dbReference>
<dbReference type="AlphaFoldDB" id="G9AA70"/>
<reference evidence="7 8" key="1">
    <citation type="journal article" date="2012" name="J. Bacteriol.">
        <title>Genome sequence of the soybean symbiont Sinorhizobium fredii HH103.</title>
        <authorList>
            <person name="Weidner S."/>
            <person name="Becker A."/>
            <person name="Bonilla I."/>
            <person name="Jaenicke S."/>
            <person name="Lloret J."/>
            <person name="Margaret I."/>
            <person name="Puhler A."/>
            <person name="Ruiz-Sainz J.E."/>
            <person name="Schneiker-Bekel S."/>
            <person name="Szczepanowski R."/>
            <person name="Vinardell J.M."/>
            <person name="Zehner S."/>
            <person name="Gottfert M."/>
        </authorList>
    </citation>
    <scope>NUCLEOTIDE SEQUENCE [LARGE SCALE GENOMIC DNA]</scope>
    <source>
        <strain evidence="7 8">HH103</strain>
    </source>
</reference>
<dbReference type="Gene3D" id="3.40.630.30">
    <property type="match status" value="1"/>
</dbReference>
<dbReference type="PATRIC" id="fig|380.5.peg.168"/>
<proteinExistence type="predicted"/>
<evidence type="ECO:0000256" key="1">
    <source>
        <dbReference type="ARBA" id="ARBA00022491"/>
    </source>
</evidence>
<keyword evidence="1" id="KW-0678">Repressor</keyword>